<evidence type="ECO:0000256" key="2">
    <source>
        <dbReference type="ARBA" id="ARBA00009533"/>
    </source>
</evidence>
<feature type="compositionally biased region" description="Low complexity" evidence="7">
    <location>
        <begin position="239"/>
        <end position="248"/>
    </location>
</feature>
<evidence type="ECO:0000256" key="1">
    <source>
        <dbReference type="ARBA" id="ARBA00001933"/>
    </source>
</evidence>
<dbReference type="PANTHER" id="PTHR45677:SF8">
    <property type="entry name" value="CYSTEINE SULFINIC ACID DECARBOXYLASE"/>
    <property type="match status" value="1"/>
</dbReference>
<feature type="region of interest" description="Disordered" evidence="7">
    <location>
        <begin position="132"/>
        <end position="158"/>
    </location>
</feature>
<proteinExistence type="inferred from homology"/>
<dbReference type="EMBL" id="WIPF01000171">
    <property type="protein sequence ID" value="KAF3202137.1"/>
    <property type="molecule type" value="Genomic_DNA"/>
</dbReference>
<comment type="cofactor">
    <cofactor evidence="1 6">
        <name>pyridoxal 5'-phosphate</name>
        <dbReference type="ChEBI" id="CHEBI:597326"/>
    </cofactor>
</comment>
<keyword evidence="4 6" id="KW-0663">Pyridoxal phosphate</keyword>
<dbReference type="PANTHER" id="PTHR45677">
    <property type="entry name" value="GLUTAMATE DECARBOXYLASE-RELATED"/>
    <property type="match status" value="1"/>
</dbReference>
<keyword evidence="3" id="KW-0210">Decarboxylase</keyword>
<evidence type="ECO:0000256" key="3">
    <source>
        <dbReference type="ARBA" id="ARBA00022793"/>
    </source>
</evidence>
<comment type="similarity">
    <text evidence="2">Belongs to the group II decarboxylase family.</text>
</comment>
<dbReference type="Gene3D" id="3.40.640.10">
    <property type="entry name" value="Type I PLP-dependent aspartate aminotransferase-like (Major domain)"/>
    <property type="match status" value="1"/>
</dbReference>
<dbReference type="Proteomes" id="UP000483672">
    <property type="component" value="Unassembled WGS sequence"/>
</dbReference>
<evidence type="ECO:0000313" key="9">
    <source>
        <dbReference type="Proteomes" id="UP000483672"/>
    </source>
</evidence>
<feature type="compositionally biased region" description="Acidic residues" evidence="7">
    <location>
        <begin position="259"/>
        <end position="277"/>
    </location>
</feature>
<dbReference type="AlphaFoldDB" id="A0A7C8UFT0"/>
<feature type="compositionally biased region" description="Acidic residues" evidence="7">
    <location>
        <begin position="327"/>
        <end position="339"/>
    </location>
</feature>
<dbReference type="InterPro" id="IPR015421">
    <property type="entry name" value="PyrdxlP-dep_Trfase_major"/>
</dbReference>
<feature type="compositionally biased region" description="Basic and acidic residues" evidence="7">
    <location>
        <begin position="226"/>
        <end position="235"/>
    </location>
</feature>
<dbReference type="GO" id="GO:0030170">
    <property type="term" value="F:pyridoxal phosphate binding"/>
    <property type="evidence" value="ECO:0007669"/>
    <property type="project" value="InterPro"/>
</dbReference>
<keyword evidence="5" id="KW-0456">Lyase</keyword>
<comment type="caution">
    <text evidence="8">The sequence shown here is derived from an EMBL/GenBank/DDBJ whole genome shotgun (WGS) entry which is preliminary data.</text>
</comment>
<dbReference type="GO" id="GO:0005737">
    <property type="term" value="C:cytoplasm"/>
    <property type="evidence" value="ECO:0007669"/>
    <property type="project" value="TreeGrafter"/>
</dbReference>
<dbReference type="GO" id="GO:0019752">
    <property type="term" value="P:carboxylic acid metabolic process"/>
    <property type="evidence" value="ECO:0007669"/>
    <property type="project" value="InterPro"/>
</dbReference>
<evidence type="ECO:0000256" key="4">
    <source>
        <dbReference type="ARBA" id="ARBA00022898"/>
    </source>
</evidence>
<dbReference type="GO" id="GO:0016831">
    <property type="term" value="F:carboxy-lyase activity"/>
    <property type="evidence" value="ECO:0007669"/>
    <property type="project" value="UniProtKB-KW"/>
</dbReference>
<accession>A0A7C8UFT0</accession>
<dbReference type="InterPro" id="IPR002129">
    <property type="entry name" value="PyrdxlP-dep_de-COase"/>
</dbReference>
<dbReference type="InterPro" id="IPR021115">
    <property type="entry name" value="Pyridoxal-P_BS"/>
</dbReference>
<gene>
    <name evidence="8" type="ORF">TWF191_003160</name>
</gene>
<name>A0A7C8UFT0_ORBOL</name>
<dbReference type="SUPFAM" id="SSF53383">
    <property type="entry name" value="PLP-dependent transferases"/>
    <property type="match status" value="1"/>
</dbReference>
<dbReference type="InterPro" id="IPR015424">
    <property type="entry name" value="PyrdxlP-dep_Trfase"/>
</dbReference>
<evidence type="ECO:0000256" key="5">
    <source>
        <dbReference type="ARBA" id="ARBA00023239"/>
    </source>
</evidence>
<feature type="compositionally biased region" description="Low complexity" evidence="7">
    <location>
        <begin position="381"/>
        <end position="402"/>
    </location>
</feature>
<feature type="region of interest" description="Disordered" evidence="7">
    <location>
        <begin position="215"/>
        <end position="416"/>
    </location>
</feature>
<evidence type="ECO:0008006" key="10">
    <source>
        <dbReference type="Google" id="ProtNLM"/>
    </source>
</evidence>
<feature type="modified residue" description="N6-(pyridoxal phosphate)lysine" evidence="6">
    <location>
        <position position="731"/>
    </location>
</feature>
<evidence type="ECO:0000313" key="8">
    <source>
        <dbReference type="EMBL" id="KAF3202137.1"/>
    </source>
</evidence>
<protein>
    <recommendedName>
        <fullName evidence="10">Glutamate decarboxylase 2</fullName>
    </recommendedName>
</protein>
<evidence type="ECO:0000256" key="6">
    <source>
        <dbReference type="PIRSR" id="PIRSR602129-50"/>
    </source>
</evidence>
<feature type="compositionally biased region" description="Basic residues" evidence="7">
    <location>
        <begin position="286"/>
        <end position="295"/>
    </location>
</feature>
<feature type="compositionally biased region" description="Basic and acidic residues" evidence="7">
    <location>
        <begin position="352"/>
        <end position="380"/>
    </location>
</feature>
<reference evidence="8 9" key="1">
    <citation type="submission" date="2019-06" db="EMBL/GenBank/DDBJ databases">
        <authorList>
            <person name="Palmer J.M."/>
        </authorList>
    </citation>
    <scope>NUCLEOTIDE SEQUENCE [LARGE SCALE GENOMIC DNA]</scope>
    <source>
        <strain evidence="8 9">TWF191</strain>
    </source>
</reference>
<dbReference type="Pfam" id="PF00282">
    <property type="entry name" value="Pyridoxal_deC"/>
    <property type="match status" value="1"/>
</dbReference>
<dbReference type="Gene3D" id="3.90.1150.170">
    <property type="match status" value="1"/>
</dbReference>
<dbReference type="PROSITE" id="PS00392">
    <property type="entry name" value="DDC_GAD_HDC_YDC"/>
    <property type="match status" value="1"/>
</dbReference>
<sequence>MGTMIRDPRVRQTLNQISDNIESVADTAKFGCFNFTKSYLEPCINSIAAVCPSPQTICPCFYHDGSTSRRRRRGRPEFAFEFYNSDYDDDSAPEDPLRWGNDELDRLLAGSGVAGRRRKAGSRNEGMYYTRSGQRRVGPETRRKSALARDGGPDPTIIPNTAALGFLSYFPWVRKRQALRYKPSAADLQDHPGGYGGVGGEFREEDFDAESEALLGIGRGNNRHISQNERRDKTGRGRSGTTSSGDTTDTFRSRADLFPSEDEDDAIPLDDEFDIILEPETGSSGKRSKKGIRRQRTGDTSSGMSGNGSVGSPARSGRKTPMSDEFRIEDDVDLDEDARDVELNFPNLARGQSDEDLRREEEDIRREEEQAIKMRREAAKSHANTNGHTNGHSNGANGTNGSLEAANGHSNGHANGKLQASRASELDELLKPVLEQLISFVAAADTELEAHVKGDAAHQSTLVDYHSPEDLTDILSSTLSLPLKPAGRSGILSTLESILKYSVNTSAPGFLDKLYSAPVAPGVAADLILSVLNTNLHVYQVSPVLTLIEKHVARSLAALFGFTGPRSGGVSVQGGSASNTTSIVIARNTLYPKTKVEGNHADGLKLVMFTSAHGHYSIEKAAQMCGFGSAAAIPVPVDKVTGRMIPEELERLILEAKEKGQTPFYVNATAGSTVLGSFDPFTEIATIARKYNMWFHIDGAWGGSFVFSEKLRRQFLAGAELADSIAINPHKMMGVPVTCSFLLGKDLELFQKANTLKAGYLFHDRDGDDAEGWREPYDLADLTLQCGRRGDSLKLFLAWQYYGTKGYEQLVERAHKVAEHMVGIAAASENFKLVSTNPPPCLQVCFYYAPGGYDVFGTGEGQIVPPGLEGLDTSEEEYIGKFNSKVTEIITRELVARGFMIDFAPALEGRKAEGKFFRAVVNIQTPKETVERLVNEIENIGTDVIRRIREQYAS</sequence>
<organism evidence="8 9">
    <name type="scientific">Orbilia oligospora</name>
    <name type="common">Nematode-trapping fungus</name>
    <name type="synonym">Arthrobotrys oligospora</name>
    <dbReference type="NCBI Taxonomy" id="2813651"/>
    <lineage>
        <taxon>Eukaryota</taxon>
        <taxon>Fungi</taxon>
        <taxon>Dikarya</taxon>
        <taxon>Ascomycota</taxon>
        <taxon>Pezizomycotina</taxon>
        <taxon>Orbiliomycetes</taxon>
        <taxon>Orbiliales</taxon>
        <taxon>Orbiliaceae</taxon>
        <taxon>Orbilia</taxon>
    </lineage>
</organism>
<evidence type="ECO:0000256" key="7">
    <source>
        <dbReference type="SAM" id="MobiDB-lite"/>
    </source>
</evidence>